<reference evidence="2 3" key="1">
    <citation type="submission" date="2020-07" db="EMBL/GenBank/DDBJ databases">
        <title>Facklamia lactis sp. nov., isolated from raw milk.</title>
        <authorList>
            <person name="Doll E.V."/>
            <person name="Huptas C."/>
            <person name="Staib L."/>
            <person name="Wenning M."/>
            <person name="Scherer S."/>
        </authorList>
    </citation>
    <scope>NUCLEOTIDE SEQUENCE [LARGE SCALE GENOMIC DNA]</scope>
    <source>
        <strain evidence="2 3">DSM 104272</strain>
    </source>
</reference>
<protein>
    <submittedName>
        <fullName evidence="2">ATP-binding cassette domain-containing protein</fullName>
    </submittedName>
</protein>
<dbReference type="GO" id="GO:0005524">
    <property type="term" value="F:ATP binding"/>
    <property type="evidence" value="ECO:0007669"/>
    <property type="project" value="UniProtKB-KW"/>
</dbReference>
<name>A0ABS0LL90_9LACT</name>
<evidence type="ECO:0000313" key="3">
    <source>
        <dbReference type="Proteomes" id="UP000823401"/>
    </source>
</evidence>
<sequence>MLSNLGFNKIQLQTPLKQLSGGEATRVAMAEMFIKPTNVLVLDEPTNFIDVFTIEALEVFLKNYPGTVIFTSHDDKFVNRVAQQIYKIDNQTLHHIL</sequence>
<keyword evidence="2" id="KW-0067">ATP-binding</keyword>
<comment type="caution">
    <text evidence="2">The sequence shown here is derived from an EMBL/GenBank/DDBJ whole genome shotgun (WGS) entry which is preliminary data.</text>
</comment>
<dbReference type="Proteomes" id="UP000823401">
    <property type="component" value="Unassembled WGS sequence"/>
</dbReference>
<keyword evidence="2" id="KW-0547">Nucleotide-binding</keyword>
<organism evidence="2 3">
    <name type="scientific">Ruoffia tabacinasalis</name>
    <dbReference type="NCBI Taxonomy" id="87458"/>
    <lineage>
        <taxon>Bacteria</taxon>
        <taxon>Bacillati</taxon>
        <taxon>Bacillota</taxon>
        <taxon>Bacilli</taxon>
        <taxon>Lactobacillales</taxon>
        <taxon>Aerococcaceae</taxon>
        <taxon>Ruoffia</taxon>
    </lineage>
</organism>
<dbReference type="Gene3D" id="3.40.50.300">
    <property type="entry name" value="P-loop containing nucleotide triphosphate hydrolases"/>
    <property type="match status" value="1"/>
</dbReference>
<dbReference type="InterPro" id="IPR003439">
    <property type="entry name" value="ABC_transporter-like_ATP-bd"/>
</dbReference>
<gene>
    <name evidence="2" type="ORF">HYQ42_09660</name>
</gene>
<keyword evidence="3" id="KW-1185">Reference proteome</keyword>
<dbReference type="InterPro" id="IPR051309">
    <property type="entry name" value="ABCF_ATPase"/>
</dbReference>
<dbReference type="InterPro" id="IPR027417">
    <property type="entry name" value="P-loop_NTPase"/>
</dbReference>
<dbReference type="EMBL" id="JACCEL010000027">
    <property type="protein sequence ID" value="MBG9979051.1"/>
    <property type="molecule type" value="Genomic_DNA"/>
</dbReference>
<dbReference type="Pfam" id="PF00005">
    <property type="entry name" value="ABC_tran"/>
    <property type="match status" value="1"/>
</dbReference>
<dbReference type="RefSeq" id="WP_197105091.1">
    <property type="nucleotide sequence ID" value="NZ_JACCEL010000027.1"/>
</dbReference>
<feature type="domain" description="ABC transporter" evidence="1">
    <location>
        <begin position="6"/>
        <end position="47"/>
    </location>
</feature>
<evidence type="ECO:0000259" key="1">
    <source>
        <dbReference type="Pfam" id="PF00005"/>
    </source>
</evidence>
<accession>A0ABS0LL90</accession>
<evidence type="ECO:0000313" key="2">
    <source>
        <dbReference type="EMBL" id="MBG9979051.1"/>
    </source>
</evidence>
<dbReference type="SUPFAM" id="SSF52540">
    <property type="entry name" value="P-loop containing nucleoside triphosphate hydrolases"/>
    <property type="match status" value="1"/>
</dbReference>
<dbReference type="PANTHER" id="PTHR42855:SF2">
    <property type="entry name" value="DRUG RESISTANCE ABC TRANSPORTER,ATP-BINDING PROTEIN"/>
    <property type="match status" value="1"/>
</dbReference>
<dbReference type="PANTHER" id="PTHR42855">
    <property type="entry name" value="ABC TRANSPORTER ATP-BINDING SUBUNIT"/>
    <property type="match status" value="1"/>
</dbReference>
<proteinExistence type="predicted"/>